<organism evidence="2 3">
    <name type="scientific">Pedobacter cryoconitis</name>
    <dbReference type="NCBI Taxonomy" id="188932"/>
    <lineage>
        <taxon>Bacteria</taxon>
        <taxon>Pseudomonadati</taxon>
        <taxon>Bacteroidota</taxon>
        <taxon>Sphingobacteriia</taxon>
        <taxon>Sphingobacteriales</taxon>
        <taxon>Sphingobacteriaceae</taxon>
        <taxon>Pedobacter</taxon>
    </lineage>
</organism>
<feature type="transmembrane region" description="Helical" evidence="1">
    <location>
        <begin position="56"/>
        <end position="74"/>
    </location>
</feature>
<feature type="transmembrane region" description="Helical" evidence="1">
    <location>
        <begin position="86"/>
        <end position="106"/>
    </location>
</feature>
<keyword evidence="1" id="KW-0472">Membrane</keyword>
<reference evidence="2 3" key="1">
    <citation type="submission" date="2016-03" db="EMBL/GenBank/DDBJ databases">
        <title>Complete genome sequence of Pedobacter cryoconitis PAMC 27485.</title>
        <authorList>
            <person name="Lee J."/>
            <person name="Kim O.-S."/>
        </authorList>
    </citation>
    <scope>NUCLEOTIDE SEQUENCE [LARGE SCALE GENOMIC DNA]</scope>
    <source>
        <strain evidence="2 3">PAMC 27485</strain>
    </source>
</reference>
<dbReference type="Proteomes" id="UP000071561">
    <property type="component" value="Chromosome"/>
</dbReference>
<dbReference type="Pfam" id="PF14126">
    <property type="entry name" value="DUF4293"/>
    <property type="match status" value="1"/>
</dbReference>
<dbReference type="PATRIC" id="fig|188932.3.peg.3706"/>
<gene>
    <name evidence="2" type="ORF">AY601_3564</name>
</gene>
<dbReference type="InterPro" id="IPR025635">
    <property type="entry name" value="DUF4293"/>
</dbReference>
<feature type="transmembrane region" description="Helical" evidence="1">
    <location>
        <begin position="112"/>
        <end position="135"/>
    </location>
</feature>
<dbReference type="OrthoDB" id="594989at2"/>
<protein>
    <recommendedName>
        <fullName evidence="4">DUF4293 family protein</fullName>
    </recommendedName>
</protein>
<sequence length="152" mass="16675">MIQRVQSIWLFLAALTLFLVLILPVLIIHGAPGDLTFQIGGIYEKVNNISQKTESFTALFGATIAVGLICLANIFTFKNRTLQKRIILLTIVLILALAAWTASYAMQIPRLSAGFTLSAGAYLPVLSLIFCALAIRGINKDDQLIRSADRLR</sequence>
<keyword evidence="1" id="KW-0812">Transmembrane</keyword>
<name>A0A127VGF9_9SPHI</name>
<evidence type="ECO:0000256" key="1">
    <source>
        <dbReference type="SAM" id="Phobius"/>
    </source>
</evidence>
<proteinExistence type="predicted"/>
<dbReference type="AlphaFoldDB" id="A0A127VGF9"/>
<evidence type="ECO:0000313" key="2">
    <source>
        <dbReference type="EMBL" id="AMQ00427.1"/>
    </source>
</evidence>
<evidence type="ECO:0000313" key="3">
    <source>
        <dbReference type="Proteomes" id="UP000071561"/>
    </source>
</evidence>
<dbReference type="RefSeq" id="WP_068403415.1">
    <property type="nucleotide sequence ID" value="NZ_CP014504.1"/>
</dbReference>
<dbReference type="KEGG" id="pcm:AY601_3564"/>
<keyword evidence="1" id="KW-1133">Transmembrane helix</keyword>
<feature type="transmembrane region" description="Helical" evidence="1">
    <location>
        <begin position="7"/>
        <end position="28"/>
    </location>
</feature>
<keyword evidence="3" id="KW-1185">Reference proteome</keyword>
<dbReference type="EMBL" id="CP014504">
    <property type="protein sequence ID" value="AMQ00427.1"/>
    <property type="molecule type" value="Genomic_DNA"/>
</dbReference>
<evidence type="ECO:0008006" key="4">
    <source>
        <dbReference type="Google" id="ProtNLM"/>
    </source>
</evidence>
<accession>A0A127VGF9</accession>